<name>A0A7R9IBW5_9NEOP</name>
<dbReference type="AlphaFoldDB" id="A0A7R9IBW5"/>
<organism evidence="2">
    <name type="scientific">Timema tahoe</name>
    <dbReference type="NCBI Taxonomy" id="61484"/>
    <lineage>
        <taxon>Eukaryota</taxon>
        <taxon>Metazoa</taxon>
        <taxon>Ecdysozoa</taxon>
        <taxon>Arthropoda</taxon>
        <taxon>Hexapoda</taxon>
        <taxon>Insecta</taxon>
        <taxon>Pterygota</taxon>
        <taxon>Neoptera</taxon>
        <taxon>Polyneoptera</taxon>
        <taxon>Phasmatodea</taxon>
        <taxon>Timematodea</taxon>
        <taxon>Timematoidea</taxon>
        <taxon>Timematidae</taxon>
        <taxon>Timema</taxon>
    </lineage>
</organism>
<evidence type="ECO:0000256" key="1">
    <source>
        <dbReference type="SAM" id="MobiDB-lite"/>
    </source>
</evidence>
<sequence>MDPGTLGSNGSPPIQDIRSYFMIGGSKNKKETDKKAQIQGEKTSKPKKKRAIILSSDSEDENPVSKRQRDSNALGAACNDVTEECACMGVKSIEKEV</sequence>
<evidence type="ECO:0000313" key="2">
    <source>
        <dbReference type="EMBL" id="CAD7453507.1"/>
    </source>
</evidence>
<protein>
    <submittedName>
        <fullName evidence="2">Uncharacterized protein</fullName>
    </submittedName>
</protein>
<accession>A0A7R9IBW5</accession>
<proteinExistence type="predicted"/>
<feature type="region of interest" description="Disordered" evidence="1">
    <location>
        <begin position="25"/>
        <end position="72"/>
    </location>
</feature>
<reference evidence="2" key="1">
    <citation type="submission" date="2020-11" db="EMBL/GenBank/DDBJ databases">
        <authorList>
            <person name="Tran Van P."/>
        </authorList>
    </citation>
    <scope>NUCLEOTIDE SEQUENCE</scope>
</reference>
<dbReference type="EMBL" id="OE000349">
    <property type="protein sequence ID" value="CAD7453507.1"/>
    <property type="molecule type" value="Genomic_DNA"/>
</dbReference>
<gene>
    <name evidence="2" type="ORF">TTEB3V08_LOCUS1643</name>
</gene>